<proteinExistence type="predicted"/>
<dbReference type="RefSeq" id="WP_166524915.1">
    <property type="nucleotide sequence ID" value="NZ_JAAABI010000017.1"/>
</dbReference>
<accession>A0A964WYS2</accession>
<dbReference type="AlphaFoldDB" id="A0A964WYS2"/>
<sequence>MEYNVAVSNNRDRLVEMVNTKIGEGWAPKGGISMIEEEDGSKAYAQAMIRRT</sequence>
<comment type="caution">
    <text evidence="1">The sequence shown here is derived from an EMBL/GenBank/DDBJ whole genome shotgun (WGS) entry which is preliminary data.</text>
</comment>
<evidence type="ECO:0000313" key="2">
    <source>
        <dbReference type="Proteomes" id="UP000667650"/>
    </source>
</evidence>
<organism evidence="1 2">
    <name type="scientific">Flagellimonas ochracea</name>
    <dbReference type="NCBI Taxonomy" id="2696472"/>
    <lineage>
        <taxon>Bacteria</taxon>
        <taxon>Pseudomonadati</taxon>
        <taxon>Bacteroidota</taxon>
        <taxon>Flavobacteriia</taxon>
        <taxon>Flavobacteriales</taxon>
        <taxon>Flavobacteriaceae</taxon>
        <taxon>Flagellimonas</taxon>
    </lineage>
</organism>
<dbReference type="EMBL" id="JAAABI010000017">
    <property type="protein sequence ID" value="NAY93505.1"/>
    <property type="molecule type" value="Genomic_DNA"/>
</dbReference>
<dbReference type="Proteomes" id="UP000667650">
    <property type="component" value="Unassembled WGS sequence"/>
</dbReference>
<protein>
    <submittedName>
        <fullName evidence="1">DUF1737 domain-containing protein</fullName>
    </submittedName>
</protein>
<keyword evidence="2" id="KW-1185">Reference proteome</keyword>
<evidence type="ECO:0000313" key="1">
    <source>
        <dbReference type="EMBL" id="NAY93505.1"/>
    </source>
</evidence>
<reference evidence="1" key="1">
    <citation type="submission" date="2020-01" db="EMBL/GenBank/DDBJ databases">
        <title>Muricauda ochracea sp. nov., isolated from a tidal flat of Garorim bay in Korea.</title>
        <authorList>
            <person name="Kim D."/>
            <person name="Yoo Y."/>
            <person name="Kim J.-J."/>
        </authorList>
    </citation>
    <scope>NUCLEOTIDE SEQUENCE</scope>
    <source>
        <strain evidence="1">JGD-17</strain>
    </source>
</reference>
<name>A0A964WYS2_9FLAO</name>
<gene>
    <name evidence="1" type="ORF">GTQ34_16480</name>
</gene>